<dbReference type="EMBL" id="JAFFHA010000007">
    <property type="protein sequence ID" value="KAK4653799.1"/>
    <property type="molecule type" value="Genomic_DNA"/>
</dbReference>
<name>A0ABR0GDU3_9PEZI</name>
<dbReference type="RefSeq" id="XP_062742774.1">
    <property type="nucleotide sequence ID" value="XM_062884012.1"/>
</dbReference>
<keyword evidence="2" id="KW-1185">Reference proteome</keyword>
<dbReference type="Proteomes" id="UP001323405">
    <property type="component" value="Unassembled WGS sequence"/>
</dbReference>
<gene>
    <name evidence="1" type="ORF">QC762_0087320</name>
</gene>
<dbReference type="GeneID" id="87903764"/>
<sequence length="131" mass="14424">MAECNAKSPCTLIIWLHLPASARDKALKHLVSVRGYAQCPVDSGTMRAAGTSCMAPAFAWQIQTWLEVDSMQPQAGPTIGQHFFHLSAVNDRESMAFAVGMSSRDMMMWTGGRLTPDLEIFVDWLLYGLSS</sequence>
<reference evidence="1 2" key="1">
    <citation type="journal article" date="2023" name="bioRxiv">
        <title>High-quality genome assemblies of four members of thePodospora anserinaspecies complex.</title>
        <authorList>
            <person name="Ament-Velasquez S.L."/>
            <person name="Vogan A.A."/>
            <person name="Wallerman O."/>
            <person name="Hartmann F."/>
            <person name="Gautier V."/>
            <person name="Silar P."/>
            <person name="Giraud T."/>
            <person name="Johannesson H."/>
        </authorList>
    </citation>
    <scope>NUCLEOTIDE SEQUENCE [LARGE SCALE GENOMIC DNA]</scope>
    <source>
        <strain evidence="1 2">CBS 415.72m</strain>
    </source>
</reference>
<organism evidence="1 2">
    <name type="scientific">Podospora pseudocomata</name>
    <dbReference type="NCBI Taxonomy" id="2093779"/>
    <lineage>
        <taxon>Eukaryota</taxon>
        <taxon>Fungi</taxon>
        <taxon>Dikarya</taxon>
        <taxon>Ascomycota</taxon>
        <taxon>Pezizomycotina</taxon>
        <taxon>Sordariomycetes</taxon>
        <taxon>Sordariomycetidae</taxon>
        <taxon>Sordariales</taxon>
        <taxon>Podosporaceae</taxon>
        <taxon>Podospora</taxon>
    </lineage>
</organism>
<evidence type="ECO:0000313" key="1">
    <source>
        <dbReference type="EMBL" id="KAK4653799.1"/>
    </source>
</evidence>
<proteinExistence type="predicted"/>
<evidence type="ECO:0000313" key="2">
    <source>
        <dbReference type="Proteomes" id="UP001323405"/>
    </source>
</evidence>
<accession>A0ABR0GDU3</accession>
<protein>
    <submittedName>
        <fullName evidence="1">Uncharacterized protein</fullName>
    </submittedName>
</protein>
<comment type="caution">
    <text evidence="1">The sequence shown here is derived from an EMBL/GenBank/DDBJ whole genome shotgun (WGS) entry which is preliminary data.</text>
</comment>